<protein>
    <submittedName>
        <fullName evidence="2">Uncharacterized protein</fullName>
    </submittedName>
</protein>
<evidence type="ECO:0000313" key="2">
    <source>
        <dbReference type="EnsemblPlants" id="cds.evm.model.01.2354"/>
    </source>
</evidence>
<dbReference type="AlphaFoldDB" id="A0A803NKU5"/>
<proteinExistence type="predicted"/>
<reference evidence="2" key="2">
    <citation type="submission" date="2021-03" db="UniProtKB">
        <authorList>
            <consortium name="EnsemblPlants"/>
        </authorList>
    </citation>
    <scope>IDENTIFICATION</scope>
</reference>
<name>A0A803NKU5_CANSA</name>
<evidence type="ECO:0000313" key="3">
    <source>
        <dbReference type="Proteomes" id="UP000596661"/>
    </source>
</evidence>
<organism evidence="2 3">
    <name type="scientific">Cannabis sativa</name>
    <name type="common">Hemp</name>
    <name type="synonym">Marijuana</name>
    <dbReference type="NCBI Taxonomy" id="3483"/>
    <lineage>
        <taxon>Eukaryota</taxon>
        <taxon>Viridiplantae</taxon>
        <taxon>Streptophyta</taxon>
        <taxon>Embryophyta</taxon>
        <taxon>Tracheophyta</taxon>
        <taxon>Spermatophyta</taxon>
        <taxon>Magnoliopsida</taxon>
        <taxon>eudicotyledons</taxon>
        <taxon>Gunneridae</taxon>
        <taxon>Pentapetalae</taxon>
        <taxon>rosids</taxon>
        <taxon>fabids</taxon>
        <taxon>Rosales</taxon>
        <taxon>Cannabaceae</taxon>
        <taxon>Cannabis</taxon>
    </lineage>
</organism>
<feature type="region of interest" description="Disordered" evidence="1">
    <location>
        <begin position="1"/>
        <end position="28"/>
    </location>
</feature>
<dbReference type="EnsemblPlants" id="evm.model.01.2354">
    <property type="protein sequence ID" value="cds.evm.model.01.2354"/>
    <property type="gene ID" value="evm.TU.01.2354"/>
</dbReference>
<dbReference type="EMBL" id="UZAU01000070">
    <property type="status" value="NOT_ANNOTATED_CDS"/>
    <property type="molecule type" value="Genomic_DNA"/>
</dbReference>
<keyword evidence="3" id="KW-1185">Reference proteome</keyword>
<dbReference type="Gramene" id="evm.model.01.2354">
    <property type="protein sequence ID" value="cds.evm.model.01.2354"/>
    <property type="gene ID" value="evm.TU.01.2354"/>
</dbReference>
<accession>A0A803NKU5</accession>
<evidence type="ECO:0000256" key="1">
    <source>
        <dbReference type="SAM" id="MobiDB-lite"/>
    </source>
</evidence>
<sequence>MKAPTRRQSILTASPWLRTQKPYGTTPTDVSQCDPQSAPSAFNAATPVTAGLGGSYTQQNLQQMRVVLQPNTSLDFRRVATRMESSINDPTIILHDNEATFMSDMQIELVDLKRKRIENNSQSVINIRNSKEVNLEDEPNDFLNQDVVGLQKKAARWVLVPRLTN</sequence>
<reference evidence="2" key="1">
    <citation type="submission" date="2018-11" db="EMBL/GenBank/DDBJ databases">
        <authorList>
            <person name="Grassa J C."/>
        </authorList>
    </citation>
    <scope>NUCLEOTIDE SEQUENCE [LARGE SCALE GENOMIC DNA]</scope>
</reference>
<feature type="compositionally biased region" description="Polar residues" evidence="1">
    <location>
        <begin position="1"/>
        <end position="12"/>
    </location>
</feature>
<dbReference type="Proteomes" id="UP000596661">
    <property type="component" value="Chromosome 1"/>
</dbReference>